<reference evidence="3 4" key="1">
    <citation type="submission" date="2020-11" db="EMBL/GenBank/DDBJ databases">
        <title>WGS of Herminiimonas contaminans strain Marseille-Q4544 isolated from planarians Schmidtea mediterranea.</title>
        <authorList>
            <person name="Kangale L."/>
        </authorList>
    </citation>
    <scope>NUCLEOTIDE SEQUENCE [LARGE SCALE GENOMIC DNA]</scope>
    <source>
        <strain evidence="3 4">Marseille-Q4544</strain>
    </source>
</reference>
<feature type="region of interest" description="Disordered" evidence="1">
    <location>
        <begin position="896"/>
        <end position="927"/>
    </location>
</feature>
<proteinExistence type="predicted"/>
<dbReference type="Gene3D" id="2.60.40.10">
    <property type="entry name" value="Immunoglobulins"/>
    <property type="match status" value="11"/>
</dbReference>
<dbReference type="SUPFAM" id="SSF50939">
    <property type="entry name" value="Sialidases"/>
    <property type="match status" value="1"/>
</dbReference>
<dbReference type="InterPro" id="IPR022038">
    <property type="entry name" value="Ig-like_bact"/>
</dbReference>
<protein>
    <submittedName>
        <fullName evidence="3">DUF4347 domain-containing protein</fullName>
    </submittedName>
</protein>
<dbReference type="SMART" id="SM00736">
    <property type="entry name" value="CADG"/>
    <property type="match status" value="1"/>
</dbReference>
<feature type="compositionally biased region" description="Polar residues" evidence="1">
    <location>
        <begin position="917"/>
        <end position="927"/>
    </location>
</feature>
<dbReference type="InterPro" id="IPR036278">
    <property type="entry name" value="Sialidase_sf"/>
</dbReference>
<dbReference type="RefSeq" id="WP_195874897.1">
    <property type="nucleotide sequence ID" value="NZ_JADOEL010000003.1"/>
</dbReference>
<evidence type="ECO:0000256" key="1">
    <source>
        <dbReference type="SAM" id="MobiDB-lite"/>
    </source>
</evidence>
<dbReference type="Pfam" id="PF12245">
    <property type="entry name" value="Big_3_2"/>
    <property type="match status" value="1"/>
</dbReference>
<dbReference type="Proteomes" id="UP000657372">
    <property type="component" value="Unassembled WGS sequence"/>
</dbReference>
<evidence type="ECO:0000313" key="4">
    <source>
        <dbReference type="Proteomes" id="UP000657372"/>
    </source>
</evidence>
<dbReference type="Pfam" id="PF14252">
    <property type="entry name" value="DUF4347"/>
    <property type="match status" value="1"/>
</dbReference>
<gene>
    <name evidence="3" type="ORF">IXC47_05050</name>
</gene>
<evidence type="ECO:0000313" key="3">
    <source>
        <dbReference type="EMBL" id="MBF8177047.1"/>
    </source>
</evidence>
<keyword evidence="4" id="KW-1185">Reference proteome</keyword>
<dbReference type="NCBIfam" id="NF033510">
    <property type="entry name" value="Ca_tandemer"/>
    <property type="match status" value="3"/>
</dbReference>
<dbReference type="InterPro" id="IPR006644">
    <property type="entry name" value="Cadg"/>
</dbReference>
<feature type="domain" description="Dystroglycan-type cadherin-like" evidence="2">
    <location>
        <begin position="1745"/>
        <end position="1842"/>
    </location>
</feature>
<feature type="compositionally biased region" description="Pro residues" evidence="1">
    <location>
        <begin position="1663"/>
        <end position="1678"/>
    </location>
</feature>
<dbReference type="SUPFAM" id="SSF49313">
    <property type="entry name" value="Cadherin-like"/>
    <property type="match status" value="1"/>
</dbReference>
<dbReference type="InterPro" id="IPR044016">
    <property type="entry name" value="Big_13"/>
</dbReference>
<comment type="caution">
    <text evidence="3">The sequence shown here is derived from an EMBL/GenBank/DDBJ whole genome shotgun (WGS) entry which is preliminary data.</text>
</comment>
<name>A0ABS0ET65_9BURK</name>
<dbReference type="InterPro" id="IPR015919">
    <property type="entry name" value="Cadherin-like_sf"/>
</dbReference>
<organism evidence="3 4">
    <name type="scientific">Herminiimonas contaminans</name>
    <dbReference type="NCBI Taxonomy" id="1111140"/>
    <lineage>
        <taxon>Bacteria</taxon>
        <taxon>Pseudomonadati</taxon>
        <taxon>Pseudomonadota</taxon>
        <taxon>Betaproteobacteria</taxon>
        <taxon>Burkholderiales</taxon>
        <taxon>Oxalobacteraceae</taxon>
        <taxon>Herminiimonas</taxon>
    </lineage>
</organism>
<dbReference type="InterPro" id="IPR013783">
    <property type="entry name" value="Ig-like_fold"/>
</dbReference>
<dbReference type="InterPro" id="IPR025592">
    <property type="entry name" value="DUF4347"/>
</dbReference>
<dbReference type="Pfam" id="PF19077">
    <property type="entry name" value="Big_13"/>
    <property type="match status" value="5"/>
</dbReference>
<feature type="region of interest" description="Disordered" evidence="1">
    <location>
        <begin position="1662"/>
        <end position="1700"/>
    </location>
</feature>
<sequence length="1889" mass="190550">MNQMITPLNLTAAALSTRRPLRRASQLMSLEQRFMFDGAVVDAAHAATPDSAPPPVPPAVTIRAADPAKDDGKKEVVLVDTSLANYKTLEAGIREGVGIVEFDGNKNGLAQIALWAANEGGYDAIHIMSHGSEGAVILGTAQLTEASLSNATTQAELAQLGQALSADGDLLLYGCDIAAGTNGAQLINGIARATGADVAASTDLTGAASLGGDWTLEAHAGTIDTQALAPSQYDGTLQVVSFTYGVDGDENGTDIDGNGQVGSIMKTVGGKSITFAGGGPELYVYNDGNGLYSMAANRSDSLVTITVQNGYTFDLNSLDLSSFGSSLTINYTKADGTAGTPINRTIDDSGMLSPLTLSLQDVRSVTLSSTMFTTFQNFDITDVKALPPPTIVVNNDAHLSADTGTSNTDFITKTAAQTITGTLSGNLGSGERIEVSYDNGSTWNNATSYAVGSSTWSTTTTLSGSNTFMARVTNGGSTSTAFSHTYTLDTTAPTITFSGQSLSSDTGTLGTDFITQDSSQTITATLSSPLAGTDIVWGSIDNGAHWTDITNKVSGTTLTWDNVTLTGSNTLQLKVTDAAGNDGTVRSQSYTVDSTPPTTTFGSIALSSDTGVSNTDFITNSASQTISATLSGAPAGGDVVWGSVDGGAHWTNITSKVSGTSLNWNGATLGTGANSIMFKVTDEAGNDSALSFRNYTLDTSVPTTTVATASFSGDTGTSPTDFITNQAAQTISGTLSANLASGETVYVSLNNGSTWTAATAAVGQNTWSLPRTLTGNGTLLVRVSDTAGNVSTALSQAYQYDTTSPTTTFSGLSLSADTGSSNSDFITKTASQTIGATLSGPLAAGDILYGSLDNGATWTDITSKVSSTSLSWDGATLIGSNTLQLKVVDAAGNQSTPQSKAYTLDTSAPATPGTPDLATSSDTGPLNNDNITLDTTPTLSGTAENGSTVTLYDGATMLGTVVAGAGGWTYTTGVLTQGSHTITAVATDTAGNVSAASSGLTITIDTTAPTVTSVAVPANGTYSAGGTLEFTVNFSEAVIVDTFGGTPRIALVVGSTTRYADYVSGSGSSALLFRYIVPSGDIDANGITIGALSTGGALMQDAAGNDIVTTLNSVGSTAAINVDGTNPAITSVGSSTSDGAYGAGSTITITVDFSTAINVDTTFGTPTLALASGGTATYTGGSGTGTLTFSYTVGAGENSADLDYSSAFALALNGASIIDAGGSQQSANIILATPGTAGSLGANKDIVIDTSAPTNTVASAAFSDDTGTSGSDFITKTAAQTISGTLTSNLAAGERVYVSLDNGATWTLATATVGANTWSLANQTLNGSGTLKVRISDDAGNNGTPYSQAYVLDTTAPSISFSDIALSADTGSSATDLITNTAAQTISATLSAAPAAGDVVYGSLDNGATWTDITSKVSGTTLTWNGVTLAASDTLQLRVTDAAGNNGTATSRAYVLDTTGPMTSVASISFSADSGASSTDFITNVAAQTISGTLSANLASGETVQVSLDNGATWIVATATVGTDTWSLSGQTLSGSNTLLVKVVDTAGNDGTVTAQAYVYDTAASVPTVDTQSTTSLTPVLTGSATLAAGETMTVTVGGATYNVTPVAGSWTLDLATAVPVSGSLTLVMNHQYSVVATVTDLAGNTASDSNVNELTVGVLPSTAPPPLPVETQTPPPQVIHQPSIEPPAPSGPGSVPAPVFAPSPSGTWSSVLNPSVSTLDSNSLSSPFDSTVRAESTVNSDVLLINSPIADLSVGSGSRIAVQIPGDAFISSSTIELSATQANGMPLPGWLQFNSRTGRFEGTPPPAFEGTISFKVVARDAQGRIAVQTFKIVVTKDGQGNKGAHLERGIAEPIGRASLTEQMRTTREAGAERLAVLARSTTGARPGA</sequence>
<feature type="compositionally biased region" description="Polar residues" evidence="1">
    <location>
        <begin position="896"/>
        <end position="909"/>
    </location>
</feature>
<evidence type="ECO:0000259" key="2">
    <source>
        <dbReference type="SMART" id="SM00736"/>
    </source>
</evidence>
<dbReference type="EMBL" id="JADOEL010000003">
    <property type="protein sequence ID" value="MBF8177047.1"/>
    <property type="molecule type" value="Genomic_DNA"/>
</dbReference>
<accession>A0ABS0ET65</accession>